<name>A0A0M3HP45_ASCLU</name>
<dbReference type="InterPro" id="IPR000306">
    <property type="entry name" value="Znf_FYVE"/>
</dbReference>
<dbReference type="FunFam" id="1.20.5.730:FF:000005">
    <property type="entry name" value="RABaptiN (Rab effector)"/>
    <property type="match status" value="1"/>
</dbReference>
<proteinExistence type="predicted"/>
<evidence type="ECO:0000256" key="3">
    <source>
        <dbReference type="ARBA" id="ARBA00022833"/>
    </source>
</evidence>
<dbReference type="SMART" id="SM00064">
    <property type="entry name" value="FYVE"/>
    <property type="match status" value="1"/>
</dbReference>
<dbReference type="InterPro" id="IPR015390">
    <property type="entry name" value="Rabaptin_Rab5-bd_dom"/>
</dbReference>
<keyword evidence="5" id="KW-0175">Coiled coil</keyword>
<dbReference type="InterPro" id="IPR003914">
    <property type="entry name" value="Rabaptin"/>
</dbReference>
<dbReference type="PANTHER" id="PTHR31179:SF7">
    <property type="entry name" value="FYVE-TYPE DOMAIN-CONTAINING PROTEIN"/>
    <property type="match status" value="1"/>
</dbReference>
<evidence type="ECO:0000256" key="2">
    <source>
        <dbReference type="ARBA" id="ARBA00022771"/>
    </source>
</evidence>
<dbReference type="GO" id="GO:0005096">
    <property type="term" value="F:GTPase activator activity"/>
    <property type="evidence" value="ECO:0007669"/>
    <property type="project" value="InterPro"/>
</dbReference>
<evidence type="ECO:0000256" key="4">
    <source>
        <dbReference type="PROSITE-ProRule" id="PRU00091"/>
    </source>
</evidence>
<evidence type="ECO:0000256" key="6">
    <source>
        <dbReference type="SAM" id="MobiDB-lite"/>
    </source>
</evidence>
<dbReference type="Pfam" id="PF01363">
    <property type="entry name" value="FYVE"/>
    <property type="match status" value="1"/>
</dbReference>
<evidence type="ECO:0000256" key="5">
    <source>
        <dbReference type="SAM" id="Coils"/>
    </source>
</evidence>
<dbReference type="CDD" id="cd15739">
    <property type="entry name" value="FYVE_RABE_unchar"/>
    <property type="match status" value="1"/>
</dbReference>
<accession>A0A0M3HP45</accession>
<dbReference type="GO" id="GO:0006897">
    <property type="term" value="P:endocytosis"/>
    <property type="evidence" value="ECO:0007669"/>
    <property type="project" value="InterPro"/>
</dbReference>
<dbReference type="InterPro" id="IPR013083">
    <property type="entry name" value="Znf_RING/FYVE/PHD"/>
</dbReference>
<keyword evidence="2 4" id="KW-0863">Zinc-finger</keyword>
<evidence type="ECO:0000313" key="8">
    <source>
        <dbReference type="Proteomes" id="UP000036681"/>
    </source>
</evidence>
<dbReference type="InterPro" id="IPR011011">
    <property type="entry name" value="Znf_FYVE_PHD"/>
</dbReference>
<evidence type="ECO:0000313" key="9">
    <source>
        <dbReference type="WBParaSite" id="ALUE_0000359601-mRNA-1"/>
    </source>
</evidence>
<feature type="domain" description="FYVE-type" evidence="7">
    <location>
        <begin position="400"/>
        <end position="458"/>
    </location>
</feature>
<dbReference type="Gene3D" id="3.30.40.10">
    <property type="entry name" value="Zinc/RING finger domain, C3HC4 (zinc finger)"/>
    <property type="match status" value="1"/>
</dbReference>
<sequence>MERIESVPLAEANPSPSIVTNGNDSVEKVTSTALVETKADGDEALNEDGSPAHSSSVPSPTNALPCEMCHNYETNLTKLQACSTLIPLYFTEMFSDSERNLKEQLAAAQHLADRYQTELSGERLYRYACLWSNLNRPLNELESKMNSLCADAEKEAKLAMKGNERSAEALVHLDERCEKLKQEQRRKIYLLKDQLRQMNEEMTNLSQRYLKLLGANRKCATEMQAQAIELPADVDQLQFLCLQLREELIETRAAKEHNEAVLRDEITMLQVQRREDEIEKHRLEHALTEQVNGVSEELGLARSELSTLHDASHKMEEMDKRIIEYQAVIEELEKQVKSMQKERADLEMTLAAYKQKCTALQQELDTSEAVQKDFVKLSQNLQIELEKIRQAEQEVRWQFNDDVHVCNQCHSNFTKNSAKVHCQHCGKIFCAQCLTWKVPAGPHGRLAKVCKVCHTLLIRDSAPFFSHSDKDPL</sequence>
<feature type="compositionally biased region" description="Polar residues" evidence="6">
    <location>
        <begin position="14"/>
        <end position="24"/>
    </location>
</feature>
<dbReference type="Pfam" id="PF09311">
    <property type="entry name" value="Rab5-bind"/>
    <property type="match status" value="1"/>
</dbReference>
<dbReference type="GO" id="GO:0008270">
    <property type="term" value="F:zinc ion binding"/>
    <property type="evidence" value="ECO:0007669"/>
    <property type="project" value="UniProtKB-KW"/>
</dbReference>
<dbReference type="Gene3D" id="1.20.5.730">
    <property type="entry name" value="Single helix bin"/>
    <property type="match status" value="1"/>
</dbReference>
<evidence type="ECO:0000256" key="1">
    <source>
        <dbReference type="ARBA" id="ARBA00022723"/>
    </source>
</evidence>
<dbReference type="SUPFAM" id="SSF57903">
    <property type="entry name" value="FYVE/PHD zinc finger"/>
    <property type="match status" value="1"/>
</dbReference>
<feature type="region of interest" description="Disordered" evidence="6">
    <location>
        <begin position="1"/>
        <end position="24"/>
    </location>
</feature>
<keyword evidence="8" id="KW-1185">Reference proteome</keyword>
<dbReference type="WBParaSite" id="ALUE_0000359601-mRNA-1">
    <property type="protein sequence ID" value="ALUE_0000359601-mRNA-1"/>
    <property type="gene ID" value="ALUE_0000359601"/>
</dbReference>
<keyword evidence="1" id="KW-0479">Metal-binding</keyword>
<evidence type="ECO:0000259" key="7">
    <source>
        <dbReference type="PROSITE" id="PS50178"/>
    </source>
</evidence>
<dbReference type="Proteomes" id="UP000036681">
    <property type="component" value="Unplaced"/>
</dbReference>
<reference evidence="9" key="1">
    <citation type="submission" date="2017-02" db="UniProtKB">
        <authorList>
            <consortium name="WormBaseParasite"/>
        </authorList>
    </citation>
    <scope>IDENTIFICATION</scope>
</reference>
<dbReference type="InterPro" id="IPR017455">
    <property type="entry name" value="Znf_FYVE-rel"/>
</dbReference>
<dbReference type="SUPFAM" id="SSF103652">
    <property type="entry name" value="G protein-binding domain"/>
    <property type="match status" value="1"/>
</dbReference>
<dbReference type="PROSITE" id="PS50178">
    <property type="entry name" value="ZF_FYVE"/>
    <property type="match status" value="1"/>
</dbReference>
<protein>
    <submittedName>
        <fullName evidence="9">FYVE-type domain-containing protein</fullName>
    </submittedName>
</protein>
<dbReference type="AlphaFoldDB" id="A0A0M3HP45"/>
<feature type="coiled-coil region" evidence="5">
    <location>
        <begin position="315"/>
        <end position="394"/>
    </location>
</feature>
<keyword evidence="3" id="KW-0862">Zinc</keyword>
<dbReference type="PANTHER" id="PTHR31179">
    <property type="entry name" value="RAB GTPASE-BINDING EFFECTOR PROTEIN"/>
    <property type="match status" value="1"/>
</dbReference>
<feature type="coiled-coil region" evidence="5">
    <location>
        <begin position="98"/>
        <end position="215"/>
    </location>
</feature>
<organism evidence="8 9">
    <name type="scientific">Ascaris lumbricoides</name>
    <name type="common">Giant roundworm</name>
    <dbReference type="NCBI Taxonomy" id="6252"/>
    <lineage>
        <taxon>Eukaryota</taxon>
        <taxon>Metazoa</taxon>
        <taxon>Ecdysozoa</taxon>
        <taxon>Nematoda</taxon>
        <taxon>Chromadorea</taxon>
        <taxon>Rhabditida</taxon>
        <taxon>Spirurina</taxon>
        <taxon>Ascaridomorpha</taxon>
        <taxon>Ascaridoidea</taxon>
        <taxon>Ascarididae</taxon>
        <taxon>Ascaris</taxon>
    </lineage>
</organism>